<feature type="non-terminal residue" evidence="4">
    <location>
        <position position="1"/>
    </location>
</feature>
<organism evidence="4 5">
    <name type="scientific">Homarus americanus</name>
    <name type="common">American lobster</name>
    <dbReference type="NCBI Taxonomy" id="6706"/>
    <lineage>
        <taxon>Eukaryota</taxon>
        <taxon>Metazoa</taxon>
        <taxon>Ecdysozoa</taxon>
        <taxon>Arthropoda</taxon>
        <taxon>Crustacea</taxon>
        <taxon>Multicrustacea</taxon>
        <taxon>Malacostraca</taxon>
        <taxon>Eumalacostraca</taxon>
        <taxon>Eucarida</taxon>
        <taxon>Decapoda</taxon>
        <taxon>Pleocyemata</taxon>
        <taxon>Astacidea</taxon>
        <taxon>Nephropoidea</taxon>
        <taxon>Nephropidae</taxon>
        <taxon>Homarus</taxon>
    </lineage>
</organism>
<dbReference type="GO" id="GO:0006487">
    <property type="term" value="P:protein N-linked glycosylation"/>
    <property type="evidence" value="ECO:0007669"/>
    <property type="project" value="TreeGrafter"/>
</dbReference>
<dbReference type="GO" id="GO:0097367">
    <property type="term" value="F:carbohydrate derivative binding"/>
    <property type="evidence" value="ECO:0007669"/>
    <property type="project" value="InterPro"/>
</dbReference>
<dbReference type="InterPro" id="IPR005855">
    <property type="entry name" value="GFAT"/>
</dbReference>
<proteinExistence type="predicted"/>
<reference evidence="4" key="1">
    <citation type="journal article" date="2021" name="Sci. Adv.">
        <title>The American lobster genome reveals insights on longevity, neural, and immune adaptations.</title>
        <authorList>
            <person name="Polinski J.M."/>
            <person name="Zimin A.V."/>
            <person name="Clark K.F."/>
            <person name="Kohn A.B."/>
            <person name="Sadowski N."/>
            <person name="Timp W."/>
            <person name="Ptitsyn A."/>
            <person name="Khanna P."/>
            <person name="Romanova D.Y."/>
            <person name="Williams P."/>
            <person name="Greenwood S.J."/>
            <person name="Moroz L.L."/>
            <person name="Walt D.R."/>
            <person name="Bodnar A.G."/>
        </authorList>
    </citation>
    <scope>NUCLEOTIDE SEQUENCE</scope>
    <source>
        <strain evidence="4">GMGI-L3</strain>
    </source>
</reference>
<dbReference type="PANTHER" id="PTHR10937:SF0">
    <property type="entry name" value="GLUTAMINE--FRUCTOSE-6-PHOSPHATE TRANSAMINASE (ISOMERIZING)"/>
    <property type="match status" value="1"/>
</dbReference>
<dbReference type="GO" id="GO:0004360">
    <property type="term" value="F:glutamine-fructose-6-phosphate transaminase (isomerizing) activity"/>
    <property type="evidence" value="ECO:0007669"/>
    <property type="project" value="InterPro"/>
</dbReference>
<feature type="domain" description="SIS" evidence="3">
    <location>
        <begin position="135"/>
        <end position="274"/>
    </location>
</feature>
<comment type="pathway">
    <text evidence="1">Nucleotide-sugar biosynthesis; UDP-N-acetyl-alpha-D-glucosamine biosynthesis; alpha-D-glucosamine 6-phosphate from D-fructose 6-phosphate: step 1/1.</text>
</comment>
<dbReference type="GO" id="GO:0006002">
    <property type="term" value="P:fructose 6-phosphate metabolic process"/>
    <property type="evidence" value="ECO:0007669"/>
    <property type="project" value="TreeGrafter"/>
</dbReference>
<comment type="caution">
    <text evidence="4">The sequence shown here is derived from an EMBL/GenBank/DDBJ whole genome shotgun (WGS) entry which is preliminary data.</text>
</comment>
<dbReference type="GO" id="GO:0006048">
    <property type="term" value="P:UDP-N-acetylglucosamine biosynthetic process"/>
    <property type="evidence" value="ECO:0007669"/>
    <property type="project" value="UniProtKB-UniPathway"/>
</dbReference>
<dbReference type="InterPro" id="IPR035466">
    <property type="entry name" value="GlmS/AgaS_SIS"/>
</dbReference>
<dbReference type="SUPFAM" id="SSF53697">
    <property type="entry name" value="SIS domain"/>
    <property type="match status" value="1"/>
</dbReference>
<protein>
    <submittedName>
        <fullName evidence="4">Glutamine--fructose-6-phosphate aminotransferase [isomerizing] 2-like</fullName>
    </submittedName>
</protein>
<dbReference type="FunFam" id="3.40.50.10490:FF:000002">
    <property type="entry name" value="Glutamine--fructose-6-phosphate aminotransferase [isomerizing]"/>
    <property type="match status" value="1"/>
</dbReference>
<dbReference type="NCBIfam" id="TIGR01135">
    <property type="entry name" value="glmS"/>
    <property type="match status" value="1"/>
</dbReference>
<evidence type="ECO:0000313" key="5">
    <source>
        <dbReference type="Proteomes" id="UP000747542"/>
    </source>
</evidence>
<feature type="domain" description="SIS" evidence="3">
    <location>
        <begin position="306"/>
        <end position="447"/>
    </location>
</feature>
<evidence type="ECO:0000259" key="3">
    <source>
        <dbReference type="PROSITE" id="PS51464"/>
    </source>
</evidence>
<dbReference type="InterPro" id="IPR001347">
    <property type="entry name" value="SIS_dom"/>
</dbReference>
<sequence>HRSHVFDLPNVLARTESTAEFLPLGDDKEVEYFFASDASAIIEHTNRVIYLLDDDVASVDKEGILKIHRLKRSLEDSHAREITTLKMEIQQIMKGNFSSFMQKEIFEQPESVVNTMRGRINFDSETVVLGGIKEHLSEIRRCRRLLLIACGTSYHSTIATRQLLEELTELPVMVDMASDFLDRNTPIFRDDVCFFVSQSGETADTLLALRYCKQRGALIVGITNTVGSSICRESHCGVHINAGPEIGVASTKAYTSQMISLVMFALMISEDRISAQPRRSEIIQGLRKLPEQIKEVLALDSKIQEISKEVFEKMSLLVLGRGYNYATCLEGALKIKEITYMHSEGIMAGELKHGPLALVDKGMPIIMICTRDNVFVKCMNALQQVTAREGRPIVISNKGDQELEKFASNILEVPRTVDCLQGLLTVIPLQLISYHIAVLRGCNVDCPRNLAKSVTVE</sequence>
<dbReference type="AlphaFoldDB" id="A0A8J5K6W8"/>
<dbReference type="PROSITE" id="PS51464">
    <property type="entry name" value="SIS"/>
    <property type="match status" value="2"/>
</dbReference>
<dbReference type="FunFam" id="3.40.50.10490:FF:000001">
    <property type="entry name" value="Glutamine--fructose-6-phosphate aminotransferase [isomerizing]"/>
    <property type="match status" value="1"/>
</dbReference>
<dbReference type="InterPro" id="IPR035490">
    <property type="entry name" value="GlmS/FrlB_SIS"/>
</dbReference>
<keyword evidence="2" id="KW-0677">Repeat</keyword>
<dbReference type="Pfam" id="PF01380">
    <property type="entry name" value="SIS"/>
    <property type="match status" value="2"/>
</dbReference>
<keyword evidence="5" id="KW-1185">Reference proteome</keyword>
<evidence type="ECO:0000313" key="4">
    <source>
        <dbReference type="EMBL" id="KAG7167728.1"/>
    </source>
</evidence>
<evidence type="ECO:0000256" key="1">
    <source>
        <dbReference type="ARBA" id="ARBA00004775"/>
    </source>
</evidence>
<dbReference type="CDD" id="cd05008">
    <property type="entry name" value="SIS_GlmS_GlmD_1"/>
    <property type="match status" value="1"/>
</dbReference>
<dbReference type="SUPFAM" id="SSF56235">
    <property type="entry name" value="N-terminal nucleophile aminohydrolases (Ntn hydrolases)"/>
    <property type="match status" value="1"/>
</dbReference>
<dbReference type="NCBIfam" id="NF001484">
    <property type="entry name" value="PRK00331.1"/>
    <property type="match status" value="1"/>
</dbReference>
<dbReference type="UniPathway" id="UPA00113">
    <property type="reaction ID" value="UER00528"/>
</dbReference>
<dbReference type="InterPro" id="IPR046348">
    <property type="entry name" value="SIS_dom_sf"/>
</dbReference>
<dbReference type="CDD" id="cd05009">
    <property type="entry name" value="SIS_GlmS_GlmD_2"/>
    <property type="match status" value="1"/>
</dbReference>
<dbReference type="InterPro" id="IPR029055">
    <property type="entry name" value="Ntn_hydrolases_N"/>
</dbReference>
<name>A0A8J5K6W8_HOMAM</name>
<evidence type="ECO:0000256" key="2">
    <source>
        <dbReference type="ARBA" id="ARBA00022737"/>
    </source>
</evidence>
<dbReference type="Gene3D" id="3.40.50.10490">
    <property type="entry name" value="Glucose-6-phosphate isomerase like protein, domain 1"/>
    <property type="match status" value="2"/>
</dbReference>
<gene>
    <name evidence="4" type="primary">Gfpt2-L</name>
    <name evidence="4" type="ORF">Hamer_G010114</name>
</gene>
<keyword evidence="4" id="KW-0808">Transferase</keyword>
<accession>A0A8J5K6W8</accession>
<dbReference type="Proteomes" id="UP000747542">
    <property type="component" value="Unassembled WGS sequence"/>
</dbReference>
<keyword evidence="4" id="KW-0032">Aminotransferase</keyword>
<dbReference type="PANTHER" id="PTHR10937">
    <property type="entry name" value="GLUCOSAMINE--FRUCTOSE-6-PHOSPHATE AMINOTRANSFERASE, ISOMERIZING"/>
    <property type="match status" value="1"/>
</dbReference>
<dbReference type="EMBL" id="JAHLQT010021257">
    <property type="protein sequence ID" value="KAG7167728.1"/>
    <property type="molecule type" value="Genomic_DNA"/>
</dbReference>